<protein>
    <submittedName>
        <fullName evidence="2">Calreticulin-like isoform X2</fullName>
    </submittedName>
</protein>
<keyword evidence="1" id="KW-0732">Signal</keyword>
<evidence type="ECO:0000313" key="3">
    <source>
        <dbReference type="Proteomes" id="UP000634136"/>
    </source>
</evidence>
<dbReference type="AlphaFoldDB" id="A0A834W445"/>
<proteinExistence type="predicted"/>
<reference evidence="2" key="1">
    <citation type="submission" date="2020-09" db="EMBL/GenBank/DDBJ databases">
        <title>Genome-Enabled Discovery of Anthraquinone Biosynthesis in Senna tora.</title>
        <authorList>
            <person name="Kang S.-H."/>
            <person name="Pandey R.P."/>
            <person name="Lee C.-M."/>
            <person name="Sim J.-S."/>
            <person name="Jeong J.-T."/>
            <person name="Choi B.-S."/>
            <person name="Jung M."/>
            <person name="Ginzburg D."/>
            <person name="Zhao K."/>
            <person name="Won S.Y."/>
            <person name="Oh T.-J."/>
            <person name="Yu Y."/>
            <person name="Kim N.-H."/>
            <person name="Lee O.R."/>
            <person name="Lee T.-H."/>
            <person name="Bashyal P."/>
            <person name="Kim T.-S."/>
            <person name="Lee W.-H."/>
            <person name="Kawkins C."/>
            <person name="Kim C.-K."/>
            <person name="Kim J.S."/>
            <person name="Ahn B.O."/>
            <person name="Rhee S.Y."/>
            <person name="Sohng J.K."/>
        </authorList>
    </citation>
    <scope>NUCLEOTIDE SEQUENCE</scope>
    <source>
        <tissue evidence="2">Leaf</tissue>
    </source>
</reference>
<evidence type="ECO:0000313" key="2">
    <source>
        <dbReference type="EMBL" id="KAF7805056.1"/>
    </source>
</evidence>
<evidence type="ECO:0000256" key="1">
    <source>
        <dbReference type="SAM" id="SignalP"/>
    </source>
</evidence>
<organism evidence="2 3">
    <name type="scientific">Senna tora</name>
    <dbReference type="NCBI Taxonomy" id="362788"/>
    <lineage>
        <taxon>Eukaryota</taxon>
        <taxon>Viridiplantae</taxon>
        <taxon>Streptophyta</taxon>
        <taxon>Embryophyta</taxon>
        <taxon>Tracheophyta</taxon>
        <taxon>Spermatophyta</taxon>
        <taxon>Magnoliopsida</taxon>
        <taxon>eudicotyledons</taxon>
        <taxon>Gunneridae</taxon>
        <taxon>Pentapetalae</taxon>
        <taxon>rosids</taxon>
        <taxon>fabids</taxon>
        <taxon>Fabales</taxon>
        <taxon>Fabaceae</taxon>
        <taxon>Caesalpinioideae</taxon>
        <taxon>Cassia clade</taxon>
        <taxon>Senna</taxon>
    </lineage>
</organism>
<accession>A0A834W445</accession>
<dbReference type="EMBL" id="JAAIUW010000013">
    <property type="protein sequence ID" value="KAF7805056.1"/>
    <property type="molecule type" value="Genomic_DNA"/>
</dbReference>
<dbReference type="Proteomes" id="UP000634136">
    <property type="component" value="Unassembled WGS sequence"/>
</dbReference>
<keyword evidence="3" id="KW-1185">Reference proteome</keyword>
<sequence length="57" mass="6754">MAFRVRHPNLQSLVLLSLLAIASAKVFFEERFDGIDRSYGFYYKFPRIFAFLLIFAF</sequence>
<feature type="chain" id="PRO_5032734558" evidence="1">
    <location>
        <begin position="25"/>
        <end position="57"/>
    </location>
</feature>
<name>A0A834W445_9FABA</name>
<gene>
    <name evidence="2" type="ORF">G2W53_044167</name>
</gene>
<comment type="caution">
    <text evidence="2">The sequence shown here is derived from an EMBL/GenBank/DDBJ whole genome shotgun (WGS) entry which is preliminary data.</text>
</comment>
<feature type="signal peptide" evidence="1">
    <location>
        <begin position="1"/>
        <end position="24"/>
    </location>
</feature>